<feature type="transmembrane region" description="Helical" evidence="5">
    <location>
        <begin position="179"/>
        <end position="197"/>
    </location>
</feature>
<feature type="transmembrane region" description="Helical" evidence="5">
    <location>
        <begin position="125"/>
        <end position="148"/>
    </location>
</feature>
<dbReference type="Proteomes" id="UP001060919">
    <property type="component" value="Chromosome"/>
</dbReference>
<keyword evidence="4 5" id="KW-0472">Membrane</keyword>
<evidence type="ECO:0000256" key="1">
    <source>
        <dbReference type="ARBA" id="ARBA00004141"/>
    </source>
</evidence>
<organism evidence="8 9">
    <name type="scientific">Aureispira anguillae</name>
    <dbReference type="NCBI Taxonomy" id="2864201"/>
    <lineage>
        <taxon>Bacteria</taxon>
        <taxon>Pseudomonadati</taxon>
        <taxon>Bacteroidota</taxon>
        <taxon>Saprospiria</taxon>
        <taxon>Saprospirales</taxon>
        <taxon>Saprospiraceae</taxon>
        <taxon>Aureispira</taxon>
    </lineage>
</organism>
<dbReference type="InterPro" id="IPR002645">
    <property type="entry name" value="STAS_dom"/>
</dbReference>
<feature type="transmembrane region" description="Helical" evidence="5">
    <location>
        <begin position="251"/>
        <end position="271"/>
    </location>
</feature>
<keyword evidence="9" id="KW-1185">Reference proteome</keyword>
<reference evidence="8" key="1">
    <citation type="submission" date="2022-09" db="EMBL/GenBank/DDBJ databases">
        <title>Aureispira anguillicida sp. nov., isolated from Leptocephalus of Japanese eel Anguilla japonica.</title>
        <authorList>
            <person name="Yuasa K."/>
            <person name="Mekata T."/>
            <person name="Ikunari K."/>
        </authorList>
    </citation>
    <scope>NUCLEOTIDE SEQUENCE</scope>
    <source>
        <strain evidence="8">EL160426</strain>
    </source>
</reference>
<feature type="transmembrane region" description="Helical" evidence="5">
    <location>
        <begin position="328"/>
        <end position="349"/>
    </location>
</feature>
<feature type="transmembrane region" description="Helical" evidence="5">
    <location>
        <begin position="51"/>
        <end position="67"/>
    </location>
</feature>
<dbReference type="EMBL" id="AP026867">
    <property type="protein sequence ID" value="BDS09674.1"/>
    <property type="molecule type" value="Genomic_DNA"/>
</dbReference>
<sequence length="539" mass="58692">MKLKGILPILDWLPNYNKKHLKGDISAGLTVGIMLIPQGMAYAMLAGMPPIYGLYAALIPQFVYAILGTSRQLGVGPVAMDSLLVAVAVSQFAQAESDQYIALVILLAMIVGGIQLLMGFLRLGFLVNFLSHPVISGFTSAAALLIGFSQLKYLMGVDLERSQFLHEILWSAFQNIGNINPYAMLIGLLGMGIIISLKKRKSSIPAPLVVVVLGIIGVWSFGLDAQGVAIVKTIPKGLPSPSFPILDWNSIQQLMGSAFTLALVGFMEAIAISKAIHVRHNDYKIVPNQELIALGMANIMGAIFQSFPTTGGFSRSAVNDQAGAKTNLAALISATFIVVTLLFLTPLFYYLPKAVLASIIMVAVFKLVSVEDARLLWEGNQKRDFAILMVTFVATLTIGIQKGILLGVIFSIINMLYDTMYPHITLNQSSTPLPSGILIIRFEEQLYFANSAYFREKMEALLNPALDAKQQNDLTHIIFDASSIPRIDSTGQKALDYFIHTCQNKNYQLSFVGLPAQMDCSCFESTEEAIKGIQAQTIV</sequence>
<dbReference type="SUPFAM" id="SSF52091">
    <property type="entry name" value="SpoIIaa-like"/>
    <property type="match status" value="1"/>
</dbReference>
<evidence type="ECO:0000259" key="6">
    <source>
        <dbReference type="Pfam" id="PF00916"/>
    </source>
</evidence>
<feature type="transmembrane region" description="Helical" evidence="5">
    <location>
        <begin position="209"/>
        <end position="231"/>
    </location>
</feature>
<gene>
    <name evidence="8" type="ORF">AsAng_0003780</name>
</gene>
<keyword evidence="3 5" id="KW-1133">Transmembrane helix</keyword>
<keyword evidence="2 5" id="KW-0812">Transmembrane</keyword>
<evidence type="ECO:0000256" key="4">
    <source>
        <dbReference type="ARBA" id="ARBA00023136"/>
    </source>
</evidence>
<evidence type="ECO:0000256" key="2">
    <source>
        <dbReference type="ARBA" id="ARBA00022692"/>
    </source>
</evidence>
<dbReference type="Gene3D" id="3.30.750.24">
    <property type="entry name" value="STAS domain"/>
    <property type="match status" value="1"/>
</dbReference>
<feature type="transmembrane region" description="Helical" evidence="5">
    <location>
        <begin position="25"/>
        <end position="45"/>
    </location>
</feature>
<comment type="subcellular location">
    <subcellularLocation>
        <location evidence="1">Membrane</location>
        <topology evidence="1">Multi-pass membrane protein</topology>
    </subcellularLocation>
</comment>
<proteinExistence type="predicted"/>
<dbReference type="GO" id="GO:0008271">
    <property type="term" value="F:secondary active sulfate transmembrane transporter activity"/>
    <property type="evidence" value="ECO:0007669"/>
    <property type="project" value="InterPro"/>
</dbReference>
<dbReference type="Pfam" id="PF01740">
    <property type="entry name" value="STAS"/>
    <property type="match status" value="1"/>
</dbReference>
<feature type="transmembrane region" description="Helical" evidence="5">
    <location>
        <begin position="385"/>
        <end position="413"/>
    </location>
</feature>
<dbReference type="InterPro" id="IPR011547">
    <property type="entry name" value="SLC26A/SulP_dom"/>
</dbReference>
<name>A0A915Y9Z2_9BACT</name>
<evidence type="ECO:0000313" key="9">
    <source>
        <dbReference type="Proteomes" id="UP001060919"/>
    </source>
</evidence>
<accession>A0A915Y9Z2</accession>
<evidence type="ECO:0000313" key="8">
    <source>
        <dbReference type="EMBL" id="BDS09674.1"/>
    </source>
</evidence>
<feature type="domain" description="SLC26A/SulP transporter" evidence="6">
    <location>
        <begin position="21"/>
        <end position="391"/>
    </location>
</feature>
<evidence type="ECO:0000256" key="5">
    <source>
        <dbReference type="SAM" id="Phobius"/>
    </source>
</evidence>
<evidence type="ECO:0000256" key="3">
    <source>
        <dbReference type="ARBA" id="ARBA00022989"/>
    </source>
</evidence>
<dbReference type="KEGG" id="aup:AsAng_0003780"/>
<dbReference type="RefSeq" id="WP_264791041.1">
    <property type="nucleotide sequence ID" value="NZ_AP026867.1"/>
</dbReference>
<dbReference type="PANTHER" id="PTHR11814">
    <property type="entry name" value="SULFATE TRANSPORTER"/>
    <property type="match status" value="1"/>
</dbReference>
<evidence type="ECO:0000259" key="7">
    <source>
        <dbReference type="Pfam" id="PF01740"/>
    </source>
</evidence>
<feature type="domain" description="STAS" evidence="7">
    <location>
        <begin position="434"/>
        <end position="517"/>
    </location>
</feature>
<dbReference type="CDD" id="cd07042">
    <property type="entry name" value="STAS_SulP_like_sulfate_transporter"/>
    <property type="match status" value="1"/>
</dbReference>
<dbReference type="InterPro" id="IPR036513">
    <property type="entry name" value="STAS_dom_sf"/>
</dbReference>
<dbReference type="Pfam" id="PF00916">
    <property type="entry name" value="Sulfate_transp"/>
    <property type="match status" value="1"/>
</dbReference>
<dbReference type="PROSITE" id="PS01130">
    <property type="entry name" value="SLC26A"/>
    <property type="match status" value="1"/>
</dbReference>
<dbReference type="InterPro" id="IPR018045">
    <property type="entry name" value="S04_transporter_CS"/>
</dbReference>
<feature type="transmembrane region" description="Helical" evidence="5">
    <location>
        <begin position="291"/>
        <end position="308"/>
    </location>
</feature>
<feature type="transmembrane region" description="Helical" evidence="5">
    <location>
        <begin position="74"/>
        <end position="93"/>
    </location>
</feature>
<protein>
    <submittedName>
        <fullName evidence="8">Sulfate permease</fullName>
    </submittedName>
</protein>
<dbReference type="GO" id="GO:0016020">
    <property type="term" value="C:membrane"/>
    <property type="evidence" value="ECO:0007669"/>
    <property type="project" value="UniProtKB-SubCell"/>
</dbReference>
<feature type="transmembrane region" description="Helical" evidence="5">
    <location>
        <begin position="99"/>
        <end position="118"/>
    </location>
</feature>
<dbReference type="NCBIfam" id="TIGR00815">
    <property type="entry name" value="sulP"/>
    <property type="match status" value="1"/>
</dbReference>
<dbReference type="AlphaFoldDB" id="A0A915Y9Z2"/>
<feature type="transmembrane region" description="Helical" evidence="5">
    <location>
        <begin position="354"/>
        <end position="370"/>
    </location>
</feature>
<dbReference type="InterPro" id="IPR001902">
    <property type="entry name" value="SLC26A/SulP_fam"/>
</dbReference>